<dbReference type="AlphaFoldDB" id="A0A1Y6K5G2"/>
<feature type="binding site" evidence="9">
    <location>
        <begin position="10"/>
        <end position="17"/>
    </location>
    <ligand>
        <name>GTP</name>
        <dbReference type="ChEBI" id="CHEBI:37565"/>
        <label>1</label>
    </ligand>
</feature>
<dbReference type="EMBL" id="LT859958">
    <property type="protein sequence ID" value="SMX54921.1"/>
    <property type="molecule type" value="Genomic_DNA"/>
</dbReference>
<dbReference type="CDD" id="cd01894">
    <property type="entry name" value="EngA1"/>
    <property type="match status" value="1"/>
</dbReference>
<evidence type="ECO:0000256" key="8">
    <source>
        <dbReference type="ARBA" id="ARBA00053470"/>
    </source>
</evidence>
<evidence type="ECO:0000256" key="9">
    <source>
        <dbReference type="HAMAP-Rule" id="MF_00195"/>
    </source>
</evidence>
<name>A0A1Y6K5G2_9CHLR</name>
<evidence type="ECO:0000313" key="13">
    <source>
        <dbReference type="EMBL" id="SMX54921.1"/>
    </source>
</evidence>
<comment type="function">
    <text evidence="8 9 11">GTPase that plays an essential role in the late steps of ribosome biogenesis.</text>
</comment>
<evidence type="ECO:0000256" key="1">
    <source>
        <dbReference type="ARBA" id="ARBA00008279"/>
    </source>
</evidence>
<dbReference type="KEGG" id="abat:CFX1CAM_1856"/>
<feature type="domain" description="EngA-type G" evidence="12">
    <location>
        <begin position="195"/>
        <end position="370"/>
    </location>
</feature>
<dbReference type="PANTHER" id="PTHR43834:SF6">
    <property type="entry name" value="GTPASE DER"/>
    <property type="match status" value="1"/>
</dbReference>
<dbReference type="GO" id="GO:0043022">
    <property type="term" value="F:ribosome binding"/>
    <property type="evidence" value="ECO:0007669"/>
    <property type="project" value="TreeGrafter"/>
</dbReference>
<evidence type="ECO:0000256" key="11">
    <source>
        <dbReference type="RuleBase" id="RU004481"/>
    </source>
</evidence>
<protein>
    <recommendedName>
        <fullName evidence="2 9">GTPase Der</fullName>
    </recommendedName>
    <alternativeName>
        <fullName evidence="7 9">GTP-binding protein EngA</fullName>
    </alternativeName>
</protein>
<dbReference type="FunFam" id="3.40.50.300:FF:000040">
    <property type="entry name" value="GTPase Der"/>
    <property type="match status" value="1"/>
</dbReference>
<evidence type="ECO:0000256" key="7">
    <source>
        <dbReference type="ARBA" id="ARBA00032345"/>
    </source>
</evidence>
<dbReference type="InterPro" id="IPR032859">
    <property type="entry name" value="KH_dom-like"/>
</dbReference>
<dbReference type="RefSeq" id="WP_087862724.1">
    <property type="nucleotide sequence ID" value="NZ_LT859958.1"/>
</dbReference>
<dbReference type="FunFam" id="3.40.50.300:FF:000057">
    <property type="entry name" value="GTPase Der"/>
    <property type="match status" value="1"/>
</dbReference>
<keyword evidence="14" id="KW-1185">Reference proteome</keyword>
<evidence type="ECO:0000259" key="12">
    <source>
        <dbReference type="PROSITE" id="PS51712"/>
    </source>
</evidence>
<dbReference type="InterPro" id="IPR005225">
    <property type="entry name" value="Small_GTP-bd"/>
</dbReference>
<dbReference type="Pfam" id="PF14714">
    <property type="entry name" value="KH_dom-like"/>
    <property type="match status" value="1"/>
</dbReference>
<dbReference type="InterPro" id="IPR031166">
    <property type="entry name" value="G_ENGA"/>
</dbReference>
<feature type="domain" description="EngA-type G" evidence="12">
    <location>
        <begin position="4"/>
        <end position="186"/>
    </location>
</feature>
<accession>A0A1Y6K5G2</accession>
<dbReference type="SUPFAM" id="SSF52540">
    <property type="entry name" value="P-loop containing nucleoside triphosphate hydrolases"/>
    <property type="match status" value="2"/>
</dbReference>
<dbReference type="PRINTS" id="PR00326">
    <property type="entry name" value="GTP1OBG"/>
</dbReference>
<evidence type="ECO:0000256" key="4">
    <source>
        <dbReference type="ARBA" id="ARBA00022737"/>
    </source>
</evidence>
<sequence length="456" mass="51192">MGKPVIALVGRPNVGKSALFNRLVGERLAIVDEIPGTTRDRLMAEADWSGYYFYVMDTGGIDPTKGKDQAPLSIGSKAFIQEIRAHAERAMEEADLILFIVDGQAGITPADQEIAEILRRKQRTVEGRLYPPVILVVNKAESAKIRQVAADFYQLGLGDPYAISALHGTGTGDLLDEVVRYIAEFGEDTEEDLSTKIAIVGKPNVGKSSLLNKIIGEERAIVSEIPGTTRDAIDTKLEFQGYPITLIDTAGIRRRGKVEPGVEKYSVIRSMNAIERADVAILVIDATTKITAQDTHIAGYIKDAWKSALVVVNKWDLIEKDTYTINEYTEQIRQELNFMPYIPLVFISSLTGQRVDRVLPLALRVQEERLVRLSTSQINRIIQAAQDRHPAPSRSGRSLRIYYGTQVRNDPPTFMLYVNNPEYAHFSYLRFLENQIRKEYLFIGTPIRLVLKKRRE</sequence>
<evidence type="ECO:0000256" key="3">
    <source>
        <dbReference type="ARBA" id="ARBA00022517"/>
    </source>
</evidence>
<dbReference type="InterPro" id="IPR006073">
    <property type="entry name" value="GTP-bd"/>
</dbReference>
<dbReference type="Proteomes" id="UP000195514">
    <property type="component" value="Chromosome I"/>
</dbReference>
<feature type="binding site" evidence="9">
    <location>
        <begin position="138"/>
        <end position="141"/>
    </location>
    <ligand>
        <name>GTP</name>
        <dbReference type="ChEBI" id="CHEBI:37565"/>
        <label>1</label>
    </ligand>
</feature>
<keyword evidence="6 9" id="KW-0342">GTP-binding</keyword>
<dbReference type="GO" id="GO:0005525">
    <property type="term" value="F:GTP binding"/>
    <property type="evidence" value="ECO:0007669"/>
    <property type="project" value="UniProtKB-UniRule"/>
</dbReference>
<dbReference type="Pfam" id="PF01926">
    <property type="entry name" value="MMR_HSR1"/>
    <property type="match status" value="2"/>
</dbReference>
<evidence type="ECO:0000256" key="2">
    <source>
        <dbReference type="ARBA" id="ARBA00020953"/>
    </source>
</evidence>
<dbReference type="Gene3D" id="3.30.300.20">
    <property type="match status" value="1"/>
</dbReference>
<dbReference type="CDD" id="cd01895">
    <property type="entry name" value="EngA2"/>
    <property type="match status" value="1"/>
</dbReference>
<dbReference type="OrthoDB" id="9805918at2"/>
<dbReference type="HAMAP" id="MF_00195">
    <property type="entry name" value="GTPase_Der"/>
    <property type="match status" value="1"/>
</dbReference>
<dbReference type="PANTHER" id="PTHR43834">
    <property type="entry name" value="GTPASE DER"/>
    <property type="match status" value="1"/>
</dbReference>
<feature type="binding site" evidence="9">
    <location>
        <begin position="313"/>
        <end position="316"/>
    </location>
    <ligand>
        <name>GTP</name>
        <dbReference type="ChEBI" id="CHEBI:37565"/>
        <label>2</label>
    </ligand>
</feature>
<comment type="subunit">
    <text evidence="9">Associates with the 50S ribosomal subunit.</text>
</comment>
<comment type="similarity">
    <text evidence="1 9 10 11">Belongs to the TRAFAC class TrmE-Era-EngA-EngB-Septin-like GTPase superfamily. EngA (Der) GTPase family.</text>
</comment>
<keyword evidence="5 9" id="KW-0547">Nucleotide-binding</keyword>
<keyword evidence="4 11" id="KW-0677">Repeat</keyword>
<keyword evidence="3 9" id="KW-0690">Ribosome biogenesis</keyword>
<reference evidence="14" key="1">
    <citation type="submission" date="2017-05" db="EMBL/GenBank/DDBJ databases">
        <authorList>
            <person name="Kirkegaard R."/>
            <person name="Mcilroy J S."/>
        </authorList>
    </citation>
    <scope>NUCLEOTIDE SEQUENCE [LARGE SCALE GENOMIC DNA]</scope>
</reference>
<dbReference type="FunFam" id="3.30.300.20:FF:000004">
    <property type="entry name" value="GTPase Der"/>
    <property type="match status" value="1"/>
</dbReference>
<dbReference type="PROSITE" id="PS51712">
    <property type="entry name" value="G_ENGA"/>
    <property type="match status" value="2"/>
</dbReference>
<organism evidence="13 14">
    <name type="scientific">Candidatus Brevifilum fermentans</name>
    <dbReference type="NCBI Taxonomy" id="1986204"/>
    <lineage>
        <taxon>Bacteria</taxon>
        <taxon>Bacillati</taxon>
        <taxon>Chloroflexota</taxon>
        <taxon>Anaerolineae</taxon>
        <taxon>Anaerolineales</taxon>
        <taxon>Anaerolineaceae</taxon>
        <taxon>Candidatus Brevifilum</taxon>
    </lineage>
</organism>
<proteinExistence type="inferred from homology"/>
<dbReference type="GO" id="GO:0042254">
    <property type="term" value="P:ribosome biogenesis"/>
    <property type="evidence" value="ECO:0007669"/>
    <property type="project" value="UniProtKB-KW"/>
</dbReference>
<dbReference type="InterPro" id="IPR015946">
    <property type="entry name" value="KH_dom-like_a/b"/>
</dbReference>
<dbReference type="PIRSF" id="PIRSF006485">
    <property type="entry name" value="GTP-binding_EngA"/>
    <property type="match status" value="1"/>
</dbReference>
<dbReference type="Gene3D" id="3.40.50.300">
    <property type="entry name" value="P-loop containing nucleotide triphosphate hydrolases"/>
    <property type="match status" value="2"/>
</dbReference>
<dbReference type="InterPro" id="IPR016484">
    <property type="entry name" value="GTPase_Der"/>
</dbReference>
<evidence type="ECO:0000256" key="5">
    <source>
        <dbReference type="ARBA" id="ARBA00022741"/>
    </source>
</evidence>
<feature type="binding site" evidence="9">
    <location>
        <begin position="201"/>
        <end position="208"/>
    </location>
    <ligand>
        <name>GTP</name>
        <dbReference type="ChEBI" id="CHEBI:37565"/>
        <label>2</label>
    </ligand>
</feature>
<gene>
    <name evidence="9 13" type="primary">der</name>
    <name evidence="13" type="ORF">CFX1CAM_1856</name>
</gene>
<dbReference type="NCBIfam" id="TIGR03594">
    <property type="entry name" value="GTPase_EngA"/>
    <property type="match status" value="1"/>
</dbReference>
<feature type="binding site" evidence="9">
    <location>
        <begin position="248"/>
        <end position="252"/>
    </location>
    <ligand>
        <name>GTP</name>
        <dbReference type="ChEBI" id="CHEBI:37565"/>
        <label>2</label>
    </ligand>
</feature>
<dbReference type="NCBIfam" id="TIGR00231">
    <property type="entry name" value="small_GTP"/>
    <property type="match status" value="2"/>
</dbReference>
<evidence type="ECO:0000256" key="10">
    <source>
        <dbReference type="PROSITE-ProRule" id="PRU01049"/>
    </source>
</evidence>
<evidence type="ECO:0000313" key="14">
    <source>
        <dbReference type="Proteomes" id="UP000195514"/>
    </source>
</evidence>
<feature type="binding site" evidence="9">
    <location>
        <begin position="57"/>
        <end position="61"/>
    </location>
    <ligand>
        <name>GTP</name>
        <dbReference type="ChEBI" id="CHEBI:37565"/>
        <label>1</label>
    </ligand>
</feature>
<evidence type="ECO:0000256" key="6">
    <source>
        <dbReference type="ARBA" id="ARBA00023134"/>
    </source>
</evidence>
<dbReference type="InterPro" id="IPR027417">
    <property type="entry name" value="P-loop_NTPase"/>
</dbReference>